<dbReference type="OrthoDB" id="2748053at2759"/>
<comment type="caution">
    <text evidence="1">The sequence shown here is derived from an EMBL/GenBank/DDBJ whole genome shotgun (WGS) entry which is preliminary data.</text>
</comment>
<dbReference type="AlphaFoldDB" id="A0A060SPJ4"/>
<evidence type="ECO:0000313" key="2">
    <source>
        <dbReference type="Proteomes" id="UP000029665"/>
    </source>
</evidence>
<dbReference type="SUPFAM" id="SSF52047">
    <property type="entry name" value="RNI-like"/>
    <property type="match status" value="1"/>
</dbReference>
<dbReference type="EMBL" id="CCBP010000336">
    <property type="protein sequence ID" value="CDO76101.1"/>
    <property type="molecule type" value="Genomic_DNA"/>
</dbReference>
<accession>A0A060SPJ4</accession>
<sequence length="394" mass="45121">MQRPSPKLPLDICLGIVDAVAADDSEVTIATLKACALTSSAWLPLARRHLYRNVVVWREGLIFSFLRTIAASPKLGAFVEILEIRFIHCDVPPWKAHYDYAFRVRNPQGSPIFILLRHALPHFTHLHWLKFDSSYLYPCTAMLLFISQFSAVKTVTDLEIDGLVFSGYRDLVTLVNPFYQVERLVVKRCNWTDLDIPQRLDLTRGRSLRFLEFEGNLYEYGVLELCPSTVDTLFLGPPKHEPDRLETDPDEKYEALSRYTELEVLSLRASLVRPGESMWSEWLEWVPEALSHVRSMNLRSLDLPIKIYAEGAQLDGLRGLIDWTQLSRVDEILASGSFPNLCIVHVTLEVYDLEDLELWEMEKHGLVEDLLASFSKCPDLGIDVQIYAWECPAP</sequence>
<dbReference type="HOGENOM" id="CLU_636195_0_0_1"/>
<organism evidence="1 2">
    <name type="scientific">Pycnoporus cinnabarinus</name>
    <name type="common">Cinnabar-red polypore</name>
    <name type="synonym">Trametes cinnabarina</name>
    <dbReference type="NCBI Taxonomy" id="5643"/>
    <lineage>
        <taxon>Eukaryota</taxon>
        <taxon>Fungi</taxon>
        <taxon>Dikarya</taxon>
        <taxon>Basidiomycota</taxon>
        <taxon>Agaricomycotina</taxon>
        <taxon>Agaricomycetes</taxon>
        <taxon>Polyporales</taxon>
        <taxon>Polyporaceae</taxon>
        <taxon>Trametes</taxon>
    </lineage>
</organism>
<dbReference type="Proteomes" id="UP000029665">
    <property type="component" value="Unassembled WGS sequence"/>
</dbReference>
<protein>
    <recommendedName>
        <fullName evidence="3">F-box domain-containing protein</fullName>
    </recommendedName>
</protein>
<dbReference type="OMA" id="GENHADW"/>
<evidence type="ECO:0000313" key="1">
    <source>
        <dbReference type="EMBL" id="CDO76101.1"/>
    </source>
</evidence>
<reference evidence="1" key="1">
    <citation type="submission" date="2014-01" db="EMBL/GenBank/DDBJ databases">
        <title>The genome of the white-rot fungus Pycnoporus cinnabarinus: a basidiomycete model with a versatile arsenal for lignocellulosic biomass breakdown.</title>
        <authorList>
            <person name="Levasseur A."/>
            <person name="Lomascolo A."/>
            <person name="Ruiz-Duenas F.J."/>
            <person name="Uzan E."/>
            <person name="Piumi F."/>
            <person name="Kues U."/>
            <person name="Ram A.F.J."/>
            <person name="Murat C."/>
            <person name="Haon M."/>
            <person name="Benoit I."/>
            <person name="Arfi Y."/>
            <person name="Chevret D."/>
            <person name="Drula E."/>
            <person name="Kwon M.J."/>
            <person name="Gouret P."/>
            <person name="Lesage-Meessen L."/>
            <person name="Lombard V."/>
            <person name="Mariette J."/>
            <person name="Noirot C."/>
            <person name="Park J."/>
            <person name="Patyshakuliyeva A."/>
            <person name="Wieneger R.A.B."/>
            <person name="Wosten H.A.B."/>
            <person name="Martin F."/>
            <person name="Coutinho P.M."/>
            <person name="de Vries R."/>
            <person name="Martinez A.T."/>
            <person name="Klopp C."/>
            <person name="Pontarotti P."/>
            <person name="Henrissat B."/>
            <person name="Record E."/>
        </authorList>
    </citation>
    <scope>NUCLEOTIDE SEQUENCE [LARGE SCALE GENOMIC DNA]</scope>
    <source>
        <strain evidence="1">BRFM137</strain>
    </source>
</reference>
<evidence type="ECO:0008006" key="3">
    <source>
        <dbReference type="Google" id="ProtNLM"/>
    </source>
</evidence>
<keyword evidence="2" id="KW-1185">Reference proteome</keyword>
<name>A0A060SPJ4_PYCCI</name>
<proteinExistence type="predicted"/>
<dbReference type="STRING" id="5643.A0A060SPJ4"/>
<gene>
    <name evidence="1" type="ORF">BN946_scf184649.g27</name>
</gene>